<accession>A0A365HCI0</accession>
<dbReference type="EMBL" id="QLYX01000001">
    <property type="protein sequence ID" value="RAY16850.1"/>
    <property type="molecule type" value="Genomic_DNA"/>
</dbReference>
<keyword evidence="2" id="KW-1185">Reference proteome</keyword>
<dbReference type="OrthoDB" id="3666789at2"/>
<evidence type="ECO:0000313" key="2">
    <source>
        <dbReference type="Proteomes" id="UP000251891"/>
    </source>
</evidence>
<protein>
    <submittedName>
        <fullName evidence="1">Uncharacterized protein</fullName>
    </submittedName>
</protein>
<comment type="caution">
    <text evidence="1">The sequence shown here is derived from an EMBL/GenBank/DDBJ whole genome shotgun (WGS) entry which is preliminary data.</text>
</comment>
<reference evidence="1 2" key="1">
    <citation type="submission" date="2018-06" db="EMBL/GenBank/DDBJ databases">
        <title>Actinomadura craniellae sp. nov. isolated from marine sponge Craniella sp.</title>
        <authorList>
            <person name="Li L."/>
            <person name="Xu Q.H."/>
            <person name="Lin H.W."/>
            <person name="Lu Y.H."/>
        </authorList>
    </citation>
    <scope>NUCLEOTIDE SEQUENCE [LARGE SCALE GENOMIC DNA]</scope>
    <source>
        <strain evidence="1 2">LHW63021</strain>
    </source>
</reference>
<sequence>MIVDAAGRPALDPVEEILRVLGLGPDTVEESRAWIRPGRAGGWHIASGLPKPDEIVVERGSVVVLHLKERPERAALRRLATEGIGLRRIEGFGTVEVNPAPWRQDVPAPAAPARQPSVLAALRERELLGTEETVRWLLDRGRRVAVERARNPRFGIGEFFEERISLLFDDRQAAAVRELFESDRLAAALPLLERELDLLTTDRGDPS</sequence>
<dbReference type="Proteomes" id="UP000251891">
    <property type="component" value="Unassembled WGS sequence"/>
</dbReference>
<proteinExistence type="predicted"/>
<name>A0A365HCI0_9ACTN</name>
<dbReference type="AlphaFoldDB" id="A0A365HCI0"/>
<evidence type="ECO:0000313" key="1">
    <source>
        <dbReference type="EMBL" id="RAY16850.1"/>
    </source>
</evidence>
<gene>
    <name evidence="1" type="ORF">DPM19_01400</name>
</gene>
<dbReference type="RefSeq" id="WP_111862901.1">
    <property type="nucleotide sequence ID" value="NZ_QLYX01000001.1"/>
</dbReference>
<organism evidence="1 2">
    <name type="scientific">Actinomadura craniellae</name>
    <dbReference type="NCBI Taxonomy" id="2231787"/>
    <lineage>
        <taxon>Bacteria</taxon>
        <taxon>Bacillati</taxon>
        <taxon>Actinomycetota</taxon>
        <taxon>Actinomycetes</taxon>
        <taxon>Streptosporangiales</taxon>
        <taxon>Thermomonosporaceae</taxon>
        <taxon>Actinomadura</taxon>
    </lineage>
</organism>